<organism evidence="1 2">
    <name type="scientific">Medicago truncatula</name>
    <name type="common">Barrel medic</name>
    <name type="synonym">Medicago tribuloides</name>
    <dbReference type="NCBI Taxonomy" id="3880"/>
    <lineage>
        <taxon>Eukaryota</taxon>
        <taxon>Viridiplantae</taxon>
        <taxon>Streptophyta</taxon>
        <taxon>Embryophyta</taxon>
        <taxon>Tracheophyta</taxon>
        <taxon>Spermatophyta</taxon>
        <taxon>Magnoliopsida</taxon>
        <taxon>eudicotyledons</taxon>
        <taxon>Gunneridae</taxon>
        <taxon>Pentapetalae</taxon>
        <taxon>rosids</taxon>
        <taxon>fabids</taxon>
        <taxon>Fabales</taxon>
        <taxon>Fabaceae</taxon>
        <taxon>Papilionoideae</taxon>
        <taxon>50 kb inversion clade</taxon>
        <taxon>NPAAA clade</taxon>
        <taxon>Hologalegina</taxon>
        <taxon>IRL clade</taxon>
        <taxon>Trifolieae</taxon>
        <taxon>Medicago</taxon>
    </lineage>
</organism>
<dbReference type="EMBL" id="PSQE01000003">
    <property type="protein sequence ID" value="RHN71242.1"/>
    <property type="molecule type" value="Genomic_DNA"/>
</dbReference>
<comment type="caution">
    <text evidence="1">The sequence shown here is derived from an EMBL/GenBank/DDBJ whole genome shotgun (WGS) entry which is preliminary data.</text>
</comment>
<dbReference type="Proteomes" id="UP000265566">
    <property type="component" value="Chromosome 3"/>
</dbReference>
<proteinExistence type="predicted"/>
<evidence type="ECO:0000313" key="2">
    <source>
        <dbReference type="Proteomes" id="UP000265566"/>
    </source>
</evidence>
<reference evidence="2" key="1">
    <citation type="journal article" date="2018" name="Nat. Plants">
        <title>Whole-genome landscape of Medicago truncatula symbiotic genes.</title>
        <authorList>
            <person name="Pecrix Y."/>
            <person name="Staton S.E."/>
            <person name="Sallet E."/>
            <person name="Lelandais-Briere C."/>
            <person name="Moreau S."/>
            <person name="Carrere S."/>
            <person name="Blein T."/>
            <person name="Jardinaud M.F."/>
            <person name="Latrasse D."/>
            <person name="Zouine M."/>
            <person name="Zahm M."/>
            <person name="Kreplak J."/>
            <person name="Mayjonade B."/>
            <person name="Satge C."/>
            <person name="Perez M."/>
            <person name="Cauet S."/>
            <person name="Marande W."/>
            <person name="Chantry-Darmon C."/>
            <person name="Lopez-Roques C."/>
            <person name="Bouchez O."/>
            <person name="Berard A."/>
            <person name="Debelle F."/>
            <person name="Munos S."/>
            <person name="Bendahmane A."/>
            <person name="Berges H."/>
            <person name="Niebel A."/>
            <person name="Buitink J."/>
            <person name="Frugier F."/>
            <person name="Benhamed M."/>
            <person name="Crespi M."/>
            <person name="Gouzy J."/>
            <person name="Gamas P."/>
        </authorList>
    </citation>
    <scope>NUCLEOTIDE SEQUENCE [LARGE SCALE GENOMIC DNA]</scope>
    <source>
        <strain evidence="2">cv. Jemalong A17</strain>
    </source>
</reference>
<dbReference type="Gramene" id="rna19898">
    <property type="protein sequence ID" value="RHN71242.1"/>
    <property type="gene ID" value="gene19898"/>
</dbReference>
<dbReference type="AlphaFoldDB" id="A0A396J1I8"/>
<protein>
    <submittedName>
        <fullName evidence="1">Uncharacterized protein</fullName>
    </submittedName>
</protein>
<name>A0A396J1I8_MEDTR</name>
<evidence type="ECO:0000313" key="1">
    <source>
        <dbReference type="EMBL" id="RHN71242.1"/>
    </source>
</evidence>
<sequence>MRKSMEHSLEEIGFLSFYDLIAEDHAGKQIDRKLINNILAFYLEIGDKTGKIDPKYVD</sequence>
<gene>
    <name evidence="1" type="ORF">MtrunA17_Chr3g0144081</name>
</gene>
<accession>A0A396J1I8</accession>